<reference evidence="3 4" key="1">
    <citation type="submission" date="2022-11" db="EMBL/GenBank/DDBJ databases">
        <title>Minimal conservation of predation-associated metabolite biosynthetic gene clusters underscores biosynthetic potential of Myxococcota including descriptions for ten novel species: Archangium lansinium sp. nov., Myxococcus landrumus sp. nov., Nannocystis bai.</title>
        <authorList>
            <person name="Ahearne A."/>
            <person name="Stevens C."/>
            <person name="Dowd S."/>
        </authorList>
    </citation>
    <scope>NUCLEOTIDE SEQUENCE [LARGE SCALE GENOMIC DNA]</scope>
    <source>
        <strain evidence="3 4">RJM3</strain>
    </source>
</reference>
<keyword evidence="2" id="KW-0472">Membrane</keyword>
<keyword evidence="2" id="KW-1133">Transmembrane helix</keyword>
<gene>
    <name evidence="3" type="ORF">POL67_06390</name>
</gene>
<dbReference type="RefSeq" id="WP_271916181.1">
    <property type="nucleotide sequence ID" value="NZ_JAQNDO010000001.1"/>
</dbReference>
<evidence type="ECO:0000313" key="3">
    <source>
        <dbReference type="EMBL" id="MDC0740968.1"/>
    </source>
</evidence>
<feature type="region of interest" description="Disordered" evidence="1">
    <location>
        <begin position="84"/>
        <end position="111"/>
    </location>
</feature>
<accession>A0ABT5EGM7</accession>
<organism evidence="3 4">
    <name type="scientific">Polyangium mundeleinium</name>
    <dbReference type="NCBI Taxonomy" id="2995306"/>
    <lineage>
        <taxon>Bacteria</taxon>
        <taxon>Pseudomonadati</taxon>
        <taxon>Myxococcota</taxon>
        <taxon>Polyangia</taxon>
        <taxon>Polyangiales</taxon>
        <taxon>Polyangiaceae</taxon>
        <taxon>Polyangium</taxon>
    </lineage>
</organism>
<evidence type="ECO:0000256" key="2">
    <source>
        <dbReference type="SAM" id="Phobius"/>
    </source>
</evidence>
<proteinExistence type="predicted"/>
<feature type="transmembrane region" description="Helical" evidence="2">
    <location>
        <begin position="59"/>
        <end position="77"/>
    </location>
</feature>
<evidence type="ECO:0000313" key="4">
    <source>
        <dbReference type="Proteomes" id="UP001221411"/>
    </source>
</evidence>
<name>A0ABT5EGM7_9BACT</name>
<evidence type="ECO:0000256" key="1">
    <source>
        <dbReference type="SAM" id="MobiDB-lite"/>
    </source>
</evidence>
<sequence length="159" mass="16877">MMREAGKGILYMAGAGAVVALLANLDDLKNSKEAKDHWWLVPMAVLVIGYMLRRRGNPYATAVLAVGGALFALGYAAQSKAAQAQPAQQQVPKQQFAPKKETGAPFAMGSPPPMGQLPDGGLWVQAPDGQYVRLSRAQAGTVNEFVNRVIQSSAARRAA</sequence>
<comment type="caution">
    <text evidence="3">The sequence shown here is derived from an EMBL/GenBank/DDBJ whole genome shotgun (WGS) entry which is preliminary data.</text>
</comment>
<evidence type="ECO:0008006" key="5">
    <source>
        <dbReference type="Google" id="ProtNLM"/>
    </source>
</evidence>
<keyword evidence="2" id="KW-0812">Transmembrane</keyword>
<dbReference type="Proteomes" id="UP001221411">
    <property type="component" value="Unassembled WGS sequence"/>
</dbReference>
<feature type="transmembrane region" description="Helical" evidence="2">
    <location>
        <begin position="37"/>
        <end position="52"/>
    </location>
</feature>
<keyword evidence="4" id="KW-1185">Reference proteome</keyword>
<feature type="transmembrane region" description="Helical" evidence="2">
    <location>
        <begin position="9"/>
        <end position="25"/>
    </location>
</feature>
<feature type="compositionally biased region" description="Low complexity" evidence="1">
    <location>
        <begin position="84"/>
        <end position="97"/>
    </location>
</feature>
<dbReference type="EMBL" id="JAQNDO010000001">
    <property type="protein sequence ID" value="MDC0740968.1"/>
    <property type="molecule type" value="Genomic_DNA"/>
</dbReference>
<protein>
    <recommendedName>
        <fullName evidence="5">DUF5668 domain-containing protein</fullName>
    </recommendedName>
</protein>